<keyword evidence="2 10" id="KW-0813">Transport</keyword>
<organism evidence="11">
    <name type="scientific">Binuclearia lauterbornii</name>
    <dbReference type="NCBI Taxonomy" id="3087189"/>
    <lineage>
        <taxon>Eukaryota</taxon>
        <taxon>Viridiplantae</taxon>
        <taxon>Chlorophyta</taxon>
        <taxon>core chlorophytes</taxon>
        <taxon>Trebouxiophyceae</taxon>
        <taxon>Chlorellales</taxon>
        <taxon>Oocystaceae</taxon>
        <taxon>Oocystaceae incertae sedis</taxon>
        <taxon>Binuclearia</taxon>
    </lineage>
</organism>
<dbReference type="GO" id="GO:0009535">
    <property type="term" value="C:chloroplast thylakoid membrane"/>
    <property type="evidence" value="ECO:0007669"/>
    <property type="project" value="UniProtKB-SubCell"/>
</dbReference>
<dbReference type="GO" id="GO:0015979">
    <property type="term" value="P:photosynthesis"/>
    <property type="evidence" value="ECO:0007669"/>
    <property type="project" value="UniProtKB-KW"/>
</dbReference>
<dbReference type="HAMAP" id="MF_00433">
    <property type="entry name" value="Cytb6_f_PetL"/>
    <property type="match status" value="1"/>
</dbReference>
<protein>
    <recommendedName>
        <fullName evidence="10">Cytochrome b6-f complex subunit 6</fullName>
    </recommendedName>
    <alternativeName>
        <fullName evidence="10">Cytochrome b6-f complex subunit PetL</fullName>
    </alternativeName>
    <alternativeName>
        <fullName evidence="10">Cytochrome b6-f complex subunit VI</fullName>
    </alternativeName>
</protein>
<evidence type="ECO:0000256" key="9">
    <source>
        <dbReference type="ARBA" id="ARBA00025834"/>
    </source>
</evidence>
<evidence type="ECO:0000256" key="5">
    <source>
        <dbReference type="ARBA" id="ARBA00022989"/>
    </source>
</evidence>
<reference evidence="11" key="1">
    <citation type="journal article" date="2014" name="BMC Evol. Biol.">
        <title>Chloroplast phylogenomic analysis resolves deep-level relationships within the green algal class Trebouxiophyceae.</title>
        <authorList>
            <person name="Lemieux C."/>
            <person name="Otis C."/>
            <person name="Turmel M."/>
        </authorList>
    </citation>
    <scope>NUCLEOTIDE SEQUENCE</scope>
</reference>
<dbReference type="EMBL" id="KM462880">
    <property type="protein sequence ID" value="AIT95009.1"/>
    <property type="molecule type" value="Genomic_DNA"/>
</dbReference>
<dbReference type="InterPro" id="IPR007802">
    <property type="entry name" value="Cyt_b6/f_cplx_su6"/>
</dbReference>
<sequence>MLTIISYLALLVGALLSTVVIYLTLVKIKLI</sequence>
<accession>A0A097KP70</accession>
<dbReference type="GeneID" id="22160408"/>
<keyword evidence="11" id="KW-0934">Plastid</keyword>
<keyword evidence="6 10" id="KW-0793">Thylakoid</keyword>
<dbReference type="RefSeq" id="YP_009106238.1">
    <property type="nucleotide sequence ID" value="NC_025541.1"/>
</dbReference>
<evidence type="ECO:0000256" key="4">
    <source>
        <dbReference type="ARBA" id="ARBA00022982"/>
    </source>
</evidence>
<evidence type="ECO:0000256" key="1">
    <source>
        <dbReference type="ARBA" id="ARBA00004167"/>
    </source>
</evidence>
<evidence type="ECO:0000256" key="10">
    <source>
        <dbReference type="HAMAP-Rule" id="MF_00433"/>
    </source>
</evidence>
<evidence type="ECO:0000256" key="8">
    <source>
        <dbReference type="ARBA" id="ARBA00025197"/>
    </source>
</evidence>
<gene>
    <name evidence="10 11" type="primary">petL</name>
</gene>
<comment type="subcellular location">
    <subcellularLocation>
        <location evidence="1">Membrane</location>
        <topology evidence="1">Single-pass membrane protein</topology>
    </subcellularLocation>
    <subcellularLocation>
        <location evidence="10">Plastid</location>
        <location evidence="10">Chloroplast thylakoid membrane</location>
        <topology evidence="10">Single-pass membrane protein</topology>
    </subcellularLocation>
</comment>
<keyword evidence="7 10" id="KW-0472">Membrane</keyword>
<evidence type="ECO:0000256" key="6">
    <source>
        <dbReference type="ARBA" id="ARBA00023078"/>
    </source>
</evidence>
<keyword evidence="3 10" id="KW-0812">Transmembrane</keyword>
<dbReference type="AlphaFoldDB" id="A0A097KP70"/>
<evidence type="ECO:0000313" key="11">
    <source>
        <dbReference type="EMBL" id="AIT95009.1"/>
    </source>
</evidence>
<dbReference type="GO" id="GO:0009512">
    <property type="term" value="C:cytochrome b6f complex"/>
    <property type="evidence" value="ECO:0007669"/>
    <property type="project" value="InterPro"/>
</dbReference>
<comment type="subunit">
    <text evidence="9 10">The 4 large subunits of the cytochrome b6-f complex are cytochrome b6, subunit IV (17 kDa polypeptide, PetD), cytochrome f and the Rieske protein, while the 4 small subunits are PetG, PetL, PetM and PetN. The complex functions as a dimer.</text>
</comment>
<dbReference type="SUPFAM" id="SSF103436">
    <property type="entry name" value="PetL subunit of the cytochrome b6f complex"/>
    <property type="match status" value="1"/>
</dbReference>
<keyword evidence="5 10" id="KW-1133">Transmembrane helix</keyword>
<evidence type="ECO:0000256" key="2">
    <source>
        <dbReference type="ARBA" id="ARBA00022448"/>
    </source>
</evidence>
<dbReference type="Pfam" id="PF05115">
    <property type="entry name" value="PetL"/>
    <property type="match status" value="1"/>
</dbReference>
<keyword evidence="4 10" id="KW-0249">Electron transport</keyword>
<geneLocation type="chloroplast" evidence="11"/>
<comment type="function">
    <text evidence="8 10">Component of the cytochrome b6-f complex, which mediates electron transfer between photosystem II (PSII) and photosystem I (PSI), cyclic electron flow around PSI, and state transitions. PetL is important for photoautotrophic growth as well as for electron transfer efficiency and stability of the cytochrome b6-f complex.</text>
</comment>
<evidence type="ECO:0000256" key="3">
    <source>
        <dbReference type="ARBA" id="ARBA00022692"/>
    </source>
</evidence>
<comment type="similarity">
    <text evidence="10">Belongs to the PetL family.</text>
</comment>
<evidence type="ECO:0000256" key="7">
    <source>
        <dbReference type="ARBA" id="ARBA00023136"/>
    </source>
</evidence>
<name>A0A097KP70_9CHLO</name>
<keyword evidence="11" id="KW-0150">Chloroplast</keyword>
<keyword evidence="10" id="KW-0602">Photosynthesis</keyword>
<dbReference type="GO" id="GO:0009055">
    <property type="term" value="F:electron transfer activity"/>
    <property type="evidence" value="ECO:0007669"/>
    <property type="project" value="InterPro"/>
</dbReference>
<proteinExistence type="inferred from homology"/>
<feature type="transmembrane region" description="Helical" evidence="10">
    <location>
        <begin position="6"/>
        <end position="25"/>
    </location>
</feature>